<gene>
    <name evidence="2" type="ORF">JG688_00005299</name>
</gene>
<dbReference type="EMBL" id="JAENGY010000208">
    <property type="protein sequence ID" value="KAG6969471.1"/>
    <property type="molecule type" value="Genomic_DNA"/>
</dbReference>
<dbReference type="PROSITE" id="PS00108">
    <property type="entry name" value="PROTEIN_KINASE_ST"/>
    <property type="match status" value="1"/>
</dbReference>
<accession>A0A8J5MH05</accession>
<sequence length="266" mass="29912">MYTSQDNEQREYIAKGAFSTVYRQHSAFSKSEFVAVKIVEHQRRAGELCAVSGLYNEVSILSKLRGDLAATQLIVMEYCTCSLTEWRETIKRADAEVSFRSCLILILRAFEEACHCLTRIHEAGICHFDIKSDNILVRSSAHELSRRLLQNNEIGKRSNNFKGWLCFADFGEAKCVDTDRIPVRTSTFSSFSSSAASPVVEKRAEKFMSLTRTRGTEAIKSPEVLKIKGSEVAVKVTLASDIWSLGCLLYELVTQELLFQNGKITT</sequence>
<dbReference type="Pfam" id="PF00069">
    <property type="entry name" value="Pkinase"/>
    <property type="match status" value="1"/>
</dbReference>
<feature type="domain" description="Protein kinase" evidence="1">
    <location>
        <begin position="7"/>
        <end position="266"/>
    </location>
</feature>
<dbReference type="PANTHER" id="PTHR44167">
    <property type="entry name" value="OVARIAN-SPECIFIC SERINE/THREONINE-PROTEIN KINASE LOK-RELATED"/>
    <property type="match status" value="1"/>
</dbReference>
<dbReference type="Proteomes" id="UP000709295">
    <property type="component" value="Unassembled WGS sequence"/>
</dbReference>
<dbReference type="GO" id="GO:0044773">
    <property type="term" value="P:mitotic DNA damage checkpoint signaling"/>
    <property type="evidence" value="ECO:0007669"/>
    <property type="project" value="TreeGrafter"/>
</dbReference>
<dbReference type="GO" id="GO:0005634">
    <property type="term" value="C:nucleus"/>
    <property type="evidence" value="ECO:0007669"/>
    <property type="project" value="TreeGrafter"/>
</dbReference>
<dbReference type="InterPro" id="IPR000719">
    <property type="entry name" value="Prot_kinase_dom"/>
</dbReference>
<evidence type="ECO:0000313" key="3">
    <source>
        <dbReference type="Proteomes" id="UP000709295"/>
    </source>
</evidence>
<name>A0A8J5MH05_9STRA</name>
<dbReference type="InterPro" id="IPR008271">
    <property type="entry name" value="Ser/Thr_kinase_AS"/>
</dbReference>
<dbReference type="GO" id="GO:0005524">
    <property type="term" value="F:ATP binding"/>
    <property type="evidence" value="ECO:0007669"/>
    <property type="project" value="InterPro"/>
</dbReference>
<reference evidence="2" key="1">
    <citation type="submission" date="2021-01" db="EMBL/GenBank/DDBJ databases">
        <title>Phytophthora aleatoria, a newly-described species from Pinus radiata is distinct from Phytophthora cactorum isolates based on comparative genomics.</title>
        <authorList>
            <person name="Mcdougal R."/>
            <person name="Panda P."/>
            <person name="Williams N."/>
            <person name="Studholme D.J."/>
        </authorList>
    </citation>
    <scope>NUCLEOTIDE SEQUENCE</scope>
    <source>
        <strain evidence="2">NZFS 4037</strain>
    </source>
</reference>
<keyword evidence="3" id="KW-1185">Reference proteome</keyword>
<comment type="caution">
    <text evidence="2">The sequence shown here is derived from an EMBL/GenBank/DDBJ whole genome shotgun (WGS) entry which is preliminary data.</text>
</comment>
<dbReference type="GO" id="GO:0004674">
    <property type="term" value="F:protein serine/threonine kinase activity"/>
    <property type="evidence" value="ECO:0007669"/>
    <property type="project" value="TreeGrafter"/>
</dbReference>
<dbReference type="CDD" id="cd00180">
    <property type="entry name" value="PKc"/>
    <property type="match status" value="1"/>
</dbReference>
<evidence type="ECO:0000313" key="2">
    <source>
        <dbReference type="EMBL" id="KAG6969471.1"/>
    </source>
</evidence>
<dbReference type="PANTHER" id="PTHR44167:SF30">
    <property type="entry name" value="PHOSPHORYLASE KINASE"/>
    <property type="match status" value="1"/>
</dbReference>
<dbReference type="SMART" id="SM00220">
    <property type="entry name" value="S_TKc"/>
    <property type="match status" value="1"/>
</dbReference>
<protein>
    <recommendedName>
        <fullName evidence="1">Protein kinase domain-containing protein</fullName>
    </recommendedName>
</protein>
<proteinExistence type="predicted"/>
<organism evidence="2 3">
    <name type="scientific">Phytophthora aleatoria</name>
    <dbReference type="NCBI Taxonomy" id="2496075"/>
    <lineage>
        <taxon>Eukaryota</taxon>
        <taxon>Sar</taxon>
        <taxon>Stramenopiles</taxon>
        <taxon>Oomycota</taxon>
        <taxon>Peronosporomycetes</taxon>
        <taxon>Peronosporales</taxon>
        <taxon>Peronosporaceae</taxon>
        <taxon>Phytophthora</taxon>
    </lineage>
</organism>
<dbReference type="AlphaFoldDB" id="A0A8J5MH05"/>
<evidence type="ECO:0000259" key="1">
    <source>
        <dbReference type="PROSITE" id="PS50011"/>
    </source>
</evidence>
<dbReference type="PROSITE" id="PS50011">
    <property type="entry name" value="PROTEIN_KINASE_DOM"/>
    <property type="match status" value="1"/>
</dbReference>